<keyword evidence="2" id="KW-1185">Reference proteome</keyword>
<comment type="caution">
    <text evidence="1">The sequence shown here is derived from an EMBL/GenBank/DDBJ whole genome shotgun (WGS) entry which is preliminary data.</text>
</comment>
<accession>A0ABQ6TUQ2</accession>
<evidence type="ECO:0000313" key="2">
    <source>
        <dbReference type="Proteomes" id="UP000798046"/>
    </source>
</evidence>
<dbReference type="EMBL" id="VZRA01000001">
    <property type="protein sequence ID" value="KAB0672464.1"/>
    <property type="molecule type" value="Genomic_DNA"/>
</dbReference>
<sequence length="66" mass="7121">MKLKKTVIPAILSGRSGLPSDPIIRLFPAIGSGDFSQRRTTIGNGVEAECCDRVIDIEDKGGIFYP</sequence>
<name>A0ABQ6TUQ2_9BACT</name>
<organism evidence="1 2">
    <name type="scientific">Oryzomonas sagensis</name>
    <dbReference type="NCBI Taxonomy" id="2603857"/>
    <lineage>
        <taxon>Bacteria</taxon>
        <taxon>Pseudomonadati</taxon>
        <taxon>Thermodesulfobacteriota</taxon>
        <taxon>Desulfuromonadia</taxon>
        <taxon>Geobacterales</taxon>
        <taxon>Geobacteraceae</taxon>
        <taxon>Oryzomonas</taxon>
    </lineage>
</organism>
<reference evidence="1 2" key="1">
    <citation type="journal article" date="2020" name="Microorganisms">
        <title>Description of Three Novel Members in the Family Geobacteraceae, Oryzomonas japonicum gen. nov., sp. nov., Oryzomonas sagensis sp. nov., and Oryzomonas ruber sp. nov.</title>
        <authorList>
            <person name="Xu Z."/>
            <person name="Masuda Y."/>
            <person name="Hayakawa C."/>
            <person name="Ushijima N."/>
            <person name="Kawano K."/>
            <person name="Shiratori Y."/>
            <person name="Senoo K."/>
            <person name="Itoh H."/>
        </authorList>
    </citation>
    <scope>NUCLEOTIDE SEQUENCE [LARGE SCALE GENOMIC DNA]</scope>
    <source>
        <strain evidence="1 2">Red100</strain>
    </source>
</reference>
<proteinExistence type="predicted"/>
<dbReference type="RefSeq" id="WP_151156349.1">
    <property type="nucleotide sequence ID" value="NZ_VZRA01000001.1"/>
</dbReference>
<evidence type="ECO:0000313" key="1">
    <source>
        <dbReference type="EMBL" id="KAB0672464.1"/>
    </source>
</evidence>
<protein>
    <submittedName>
        <fullName evidence="1">Uncharacterized protein</fullName>
    </submittedName>
</protein>
<gene>
    <name evidence="1" type="ORF">F6V30_07850</name>
</gene>
<dbReference type="Proteomes" id="UP000798046">
    <property type="component" value="Unassembled WGS sequence"/>
</dbReference>